<dbReference type="Gene3D" id="3.40.50.2000">
    <property type="entry name" value="Glycogen Phosphorylase B"/>
    <property type="match status" value="2"/>
</dbReference>
<evidence type="ECO:0000256" key="1">
    <source>
        <dbReference type="ARBA" id="ARBA00022676"/>
    </source>
</evidence>
<dbReference type="PANTHER" id="PTHR48049:SF60">
    <property type="entry name" value="UDP-GLYCOSYLTRANSFERASE 91B1"/>
    <property type="match status" value="1"/>
</dbReference>
<dbReference type="RefSeq" id="XP_015883971.2">
    <property type="nucleotide sequence ID" value="XM_016028485.4"/>
</dbReference>
<protein>
    <submittedName>
        <fullName evidence="4">UDP-glycosyltransferase 91C1-like</fullName>
    </submittedName>
</protein>
<gene>
    <name evidence="4" type="primary">LOC107419712</name>
</gene>
<evidence type="ECO:0000313" key="4">
    <source>
        <dbReference type="RefSeq" id="XP_015883971.2"/>
    </source>
</evidence>
<reference evidence="3" key="1">
    <citation type="submission" date="2025-05" db="UniProtKB">
        <authorList>
            <consortium name="RefSeq"/>
        </authorList>
    </citation>
    <scope>NUCLEOTIDE SEQUENCE [LARGE SCALE GENOMIC DNA]</scope>
</reference>
<accession>A0A6P3ZUS6</accession>
<keyword evidence="2" id="KW-0808">Transferase</keyword>
<organism evidence="3 4">
    <name type="scientific">Ziziphus jujuba</name>
    <name type="common">Chinese jujube</name>
    <name type="synonym">Ziziphus sativa</name>
    <dbReference type="NCBI Taxonomy" id="326968"/>
    <lineage>
        <taxon>Eukaryota</taxon>
        <taxon>Viridiplantae</taxon>
        <taxon>Streptophyta</taxon>
        <taxon>Embryophyta</taxon>
        <taxon>Tracheophyta</taxon>
        <taxon>Spermatophyta</taxon>
        <taxon>Magnoliopsida</taxon>
        <taxon>eudicotyledons</taxon>
        <taxon>Gunneridae</taxon>
        <taxon>Pentapetalae</taxon>
        <taxon>rosids</taxon>
        <taxon>fabids</taxon>
        <taxon>Rosales</taxon>
        <taxon>Rhamnaceae</taxon>
        <taxon>Paliureae</taxon>
        <taxon>Ziziphus</taxon>
    </lineage>
</organism>
<sequence>MEELMMKKENKFHIALFPWLAYGHLLPYLEVSKLLAEKGYRVTFISTPKNIRRLPKLHQALSDSCLINFVELPLPEVDGLPNGVESTADISIQKVPYLKKAYDMLQPSLIHFLQASDVNWIIHDFVCYWVPQVATQLGINSIFFHITNATSLAFVGPPSELTGGQRQKPEDFTVVPKWIDFPSNEAFKLHEMVSHWDCMDRDVADFERFAHAIQGCQFVTMRTCPKFEADSLSLLQKLYGKPAVPIGFLPPHHSNSVQGDDDEIKWKTLKEWLDNNKHRSVFYIAFGTEVSLSRDMMHELAYGIEKSRLPFIWVLNNRPLVEGLLGSDHIIPPEFEAQVSERGLIWRGWAPQLRILAHSSIGGFLTHCGWGSVIEALGFGLPLILFSGASADQGLIARLMQERGVGLEIPRDDKTGSFTSDSVAKLIRRVMVDQEGESVRANAWAIRDIFGNVELNNRCLDEFIKCLETFAA</sequence>
<reference evidence="4" key="2">
    <citation type="submission" date="2025-08" db="UniProtKB">
        <authorList>
            <consortium name="RefSeq"/>
        </authorList>
    </citation>
    <scope>IDENTIFICATION</scope>
    <source>
        <tissue evidence="4">Seedling</tissue>
    </source>
</reference>
<evidence type="ECO:0000256" key="2">
    <source>
        <dbReference type="ARBA" id="ARBA00022679"/>
    </source>
</evidence>
<dbReference type="InterPro" id="IPR050481">
    <property type="entry name" value="UDP-glycosyltransf_plant"/>
</dbReference>
<dbReference type="AlphaFoldDB" id="A0A6P3ZUS6"/>
<keyword evidence="3" id="KW-1185">Reference proteome</keyword>
<dbReference type="GeneID" id="107419712"/>
<dbReference type="Proteomes" id="UP001652623">
    <property type="component" value="Chromosome 2"/>
</dbReference>
<dbReference type="InParanoid" id="A0A6P3ZUS6"/>
<dbReference type="PANTHER" id="PTHR48049">
    <property type="entry name" value="GLYCOSYLTRANSFERASE"/>
    <property type="match status" value="1"/>
</dbReference>
<dbReference type="CDD" id="cd03784">
    <property type="entry name" value="GT1_Gtf-like"/>
    <property type="match status" value="1"/>
</dbReference>
<evidence type="ECO:0000313" key="3">
    <source>
        <dbReference type="Proteomes" id="UP001652623"/>
    </source>
</evidence>
<dbReference type="KEGG" id="zju:107419712"/>
<keyword evidence="1" id="KW-0328">Glycosyltransferase</keyword>
<name>A0A6P3ZUS6_ZIZJJ</name>
<dbReference type="Pfam" id="PF00201">
    <property type="entry name" value="UDPGT"/>
    <property type="match status" value="1"/>
</dbReference>
<dbReference type="SUPFAM" id="SSF53756">
    <property type="entry name" value="UDP-Glycosyltransferase/glycogen phosphorylase"/>
    <property type="match status" value="1"/>
</dbReference>
<proteinExistence type="predicted"/>
<dbReference type="GO" id="GO:0035251">
    <property type="term" value="F:UDP-glucosyltransferase activity"/>
    <property type="evidence" value="ECO:0007669"/>
    <property type="project" value="InterPro"/>
</dbReference>
<dbReference type="InterPro" id="IPR002213">
    <property type="entry name" value="UDP_glucos_trans"/>
</dbReference>